<evidence type="ECO:0000259" key="3">
    <source>
        <dbReference type="PROSITE" id="PS50977"/>
    </source>
</evidence>
<dbReference type="Proteomes" id="UP001422759">
    <property type="component" value="Unassembled WGS sequence"/>
</dbReference>
<dbReference type="InterPro" id="IPR050109">
    <property type="entry name" value="HTH-type_TetR-like_transc_reg"/>
</dbReference>
<evidence type="ECO:0000313" key="4">
    <source>
        <dbReference type="EMBL" id="GAA2129960.1"/>
    </source>
</evidence>
<feature type="domain" description="HTH tetR-type" evidence="3">
    <location>
        <begin position="6"/>
        <end position="66"/>
    </location>
</feature>
<dbReference type="PROSITE" id="PS50977">
    <property type="entry name" value="HTH_TETR_2"/>
    <property type="match status" value="1"/>
</dbReference>
<name>A0ABN2YNN4_9ACTN</name>
<dbReference type="InterPro" id="IPR009057">
    <property type="entry name" value="Homeodomain-like_sf"/>
</dbReference>
<reference evidence="4 5" key="1">
    <citation type="journal article" date="2019" name="Int. J. Syst. Evol. Microbiol.">
        <title>The Global Catalogue of Microorganisms (GCM) 10K type strain sequencing project: providing services to taxonomists for standard genome sequencing and annotation.</title>
        <authorList>
            <consortium name="The Broad Institute Genomics Platform"/>
            <consortium name="The Broad Institute Genome Sequencing Center for Infectious Disease"/>
            <person name="Wu L."/>
            <person name="Ma J."/>
        </authorList>
    </citation>
    <scope>NUCLEOTIDE SEQUENCE [LARGE SCALE GENOMIC DNA]</scope>
    <source>
        <strain evidence="4 5">JCM 14560</strain>
    </source>
</reference>
<feature type="DNA-binding region" description="H-T-H motif" evidence="2">
    <location>
        <begin position="29"/>
        <end position="48"/>
    </location>
</feature>
<proteinExistence type="predicted"/>
<sequence>MRMSAEERRESVIRAAMTEFARGGYHGTSTETIARRVGVSQPYLFRLFPGKQAIFIEACRRCTEEVWQVFDRASEGLTGEDARRAMGMAYVELIQDRDRILMQMQMQVAVANAEAGGDREVGEAVRAAWFELWERVRIRLGGEHETATEFFGYGMLINSLVAMGFPEEHPVWAGFEDEKTQQL</sequence>
<evidence type="ECO:0000256" key="1">
    <source>
        <dbReference type="ARBA" id="ARBA00023125"/>
    </source>
</evidence>
<dbReference type="InterPro" id="IPR001647">
    <property type="entry name" value="HTH_TetR"/>
</dbReference>
<dbReference type="EMBL" id="BAAANT010000001">
    <property type="protein sequence ID" value="GAA2129960.1"/>
    <property type="molecule type" value="Genomic_DNA"/>
</dbReference>
<evidence type="ECO:0000256" key="2">
    <source>
        <dbReference type="PROSITE-ProRule" id="PRU00335"/>
    </source>
</evidence>
<dbReference type="Pfam" id="PF00440">
    <property type="entry name" value="TetR_N"/>
    <property type="match status" value="1"/>
</dbReference>
<comment type="caution">
    <text evidence="4">The sequence shown here is derived from an EMBL/GenBank/DDBJ whole genome shotgun (WGS) entry which is preliminary data.</text>
</comment>
<dbReference type="Gene3D" id="1.10.357.10">
    <property type="entry name" value="Tetracycline Repressor, domain 2"/>
    <property type="match status" value="1"/>
</dbReference>
<dbReference type="PANTHER" id="PTHR30055:SF146">
    <property type="entry name" value="HTH-TYPE TRANSCRIPTIONAL DUAL REGULATOR CECR"/>
    <property type="match status" value="1"/>
</dbReference>
<evidence type="ECO:0000313" key="5">
    <source>
        <dbReference type="Proteomes" id="UP001422759"/>
    </source>
</evidence>
<dbReference type="SUPFAM" id="SSF46689">
    <property type="entry name" value="Homeodomain-like"/>
    <property type="match status" value="1"/>
</dbReference>
<gene>
    <name evidence="4" type="ORF">GCM10009760_01820</name>
</gene>
<protein>
    <submittedName>
        <fullName evidence="4">TetR family transcriptional regulator</fullName>
    </submittedName>
</protein>
<keyword evidence="5" id="KW-1185">Reference proteome</keyword>
<organism evidence="4 5">
    <name type="scientific">Kitasatospora kazusensis</name>
    <dbReference type="NCBI Taxonomy" id="407974"/>
    <lineage>
        <taxon>Bacteria</taxon>
        <taxon>Bacillati</taxon>
        <taxon>Actinomycetota</taxon>
        <taxon>Actinomycetes</taxon>
        <taxon>Kitasatosporales</taxon>
        <taxon>Streptomycetaceae</taxon>
        <taxon>Kitasatospora</taxon>
    </lineage>
</organism>
<keyword evidence="1 2" id="KW-0238">DNA-binding</keyword>
<dbReference type="PRINTS" id="PR00455">
    <property type="entry name" value="HTHTETR"/>
</dbReference>
<accession>A0ABN2YNN4</accession>
<dbReference type="PANTHER" id="PTHR30055">
    <property type="entry name" value="HTH-TYPE TRANSCRIPTIONAL REGULATOR RUTR"/>
    <property type="match status" value="1"/>
</dbReference>